<protein>
    <submittedName>
        <fullName evidence="2">Uncharacterized protein</fullName>
    </submittedName>
</protein>
<name>A0ABP8K177_9MICO</name>
<feature type="compositionally biased region" description="Basic residues" evidence="1">
    <location>
        <begin position="67"/>
        <end position="78"/>
    </location>
</feature>
<gene>
    <name evidence="2" type="ORF">GCM10023153_24690</name>
</gene>
<accession>A0ABP8K177</accession>
<reference evidence="3" key="1">
    <citation type="journal article" date="2019" name="Int. J. Syst. Evol. Microbiol.">
        <title>The Global Catalogue of Microorganisms (GCM) 10K type strain sequencing project: providing services to taxonomists for standard genome sequencing and annotation.</title>
        <authorList>
            <consortium name="The Broad Institute Genomics Platform"/>
            <consortium name="The Broad Institute Genome Sequencing Center for Infectious Disease"/>
            <person name="Wu L."/>
            <person name="Ma J."/>
        </authorList>
    </citation>
    <scope>NUCLEOTIDE SEQUENCE [LARGE SCALE GENOMIC DNA]</scope>
    <source>
        <strain evidence="3">JCM 17738</strain>
    </source>
</reference>
<evidence type="ECO:0000313" key="3">
    <source>
        <dbReference type="Proteomes" id="UP001500390"/>
    </source>
</evidence>
<dbReference type="Proteomes" id="UP001500390">
    <property type="component" value="Unassembled WGS sequence"/>
</dbReference>
<feature type="region of interest" description="Disordered" evidence="1">
    <location>
        <begin position="67"/>
        <end position="87"/>
    </location>
</feature>
<proteinExistence type="predicted"/>
<organism evidence="2 3">
    <name type="scientific">Ornithinibacter aureus</name>
    <dbReference type="NCBI Taxonomy" id="622664"/>
    <lineage>
        <taxon>Bacteria</taxon>
        <taxon>Bacillati</taxon>
        <taxon>Actinomycetota</taxon>
        <taxon>Actinomycetes</taxon>
        <taxon>Micrococcales</taxon>
        <taxon>Intrasporangiaceae</taxon>
        <taxon>Ornithinibacter</taxon>
    </lineage>
</organism>
<evidence type="ECO:0000313" key="2">
    <source>
        <dbReference type="EMBL" id="GAA4399070.1"/>
    </source>
</evidence>
<sequence length="132" mass="14475">MNAPEITVTGYRAGWLVGHVDSTGEVVAIKAPSMDGRPVDLQPYPVAPVVEIDRWHLVVECPACQPRRRGGRPIRHTHGRGDGRRIAEGHRVGHGEACSTPGYVVLLLDPDRVTVKGYDLPEPDCPATERRQ</sequence>
<dbReference type="EMBL" id="BAABFX010000033">
    <property type="protein sequence ID" value="GAA4399070.1"/>
    <property type="molecule type" value="Genomic_DNA"/>
</dbReference>
<dbReference type="RefSeq" id="WP_159899755.1">
    <property type="nucleotide sequence ID" value="NZ_BAABFX010000033.1"/>
</dbReference>
<keyword evidence="3" id="KW-1185">Reference proteome</keyword>
<evidence type="ECO:0000256" key="1">
    <source>
        <dbReference type="SAM" id="MobiDB-lite"/>
    </source>
</evidence>
<comment type="caution">
    <text evidence="2">The sequence shown here is derived from an EMBL/GenBank/DDBJ whole genome shotgun (WGS) entry which is preliminary data.</text>
</comment>